<dbReference type="EMBL" id="SRLO01000558">
    <property type="protein sequence ID" value="TNN52116.1"/>
    <property type="molecule type" value="Genomic_DNA"/>
</dbReference>
<evidence type="ECO:0000313" key="3">
    <source>
        <dbReference type="Proteomes" id="UP000314294"/>
    </source>
</evidence>
<accession>A0A4Z2GF08</accession>
<protein>
    <submittedName>
        <fullName evidence="2">Uncharacterized protein</fullName>
    </submittedName>
</protein>
<feature type="region of interest" description="Disordered" evidence="1">
    <location>
        <begin position="42"/>
        <end position="113"/>
    </location>
</feature>
<comment type="caution">
    <text evidence="2">The sequence shown here is derived from an EMBL/GenBank/DDBJ whole genome shotgun (WGS) entry which is preliminary data.</text>
</comment>
<evidence type="ECO:0000256" key="1">
    <source>
        <dbReference type="SAM" id="MobiDB-lite"/>
    </source>
</evidence>
<feature type="region of interest" description="Disordered" evidence="1">
    <location>
        <begin position="127"/>
        <end position="153"/>
    </location>
</feature>
<feature type="compositionally biased region" description="Polar residues" evidence="1">
    <location>
        <begin position="70"/>
        <end position="86"/>
    </location>
</feature>
<dbReference type="AlphaFoldDB" id="A0A4Z2GF08"/>
<keyword evidence="3" id="KW-1185">Reference proteome</keyword>
<proteinExistence type="predicted"/>
<name>A0A4Z2GF08_9TELE</name>
<gene>
    <name evidence="2" type="ORF">EYF80_037655</name>
</gene>
<sequence length="201" mass="22424">MYPPVYSFRRRASVWPAARPSAAPVLVEPAVGLVLPVPKHRYQRTHGPVPKDRYQRTGTKGPVTKDLYQRTGTKGPTDWYQRTGTKGPTDRYQRTGTKGPTDRYQRTGTKGPTDRYRALNVYRVPTSAASQAASRTLSRQPGRKHGAPFGAPCLREEDLKETETLRRLEGRVFTSGPGCRRPQLVAHVHHSGGQRVTVLVV</sequence>
<feature type="compositionally biased region" description="Polar residues" evidence="1">
    <location>
        <begin position="127"/>
        <end position="139"/>
    </location>
</feature>
<dbReference type="Proteomes" id="UP000314294">
    <property type="component" value="Unassembled WGS sequence"/>
</dbReference>
<reference evidence="2 3" key="1">
    <citation type="submission" date="2019-03" db="EMBL/GenBank/DDBJ databases">
        <title>First draft genome of Liparis tanakae, snailfish: a comprehensive survey of snailfish specific genes.</title>
        <authorList>
            <person name="Kim W."/>
            <person name="Song I."/>
            <person name="Jeong J.-H."/>
            <person name="Kim D."/>
            <person name="Kim S."/>
            <person name="Ryu S."/>
            <person name="Song J.Y."/>
            <person name="Lee S.K."/>
        </authorList>
    </citation>
    <scope>NUCLEOTIDE SEQUENCE [LARGE SCALE GENOMIC DNA]</scope>
    <source>
        <tissue evidence="2">Muscle</tissue>
    </source>
</reference>
<evidence type="ECO:0000313" key="2">
    <source>
        <dbReference type="EMBL" id="TNN52116.1"/>
    </source>
</evidence>
<organism evidence="2 3">
    <name type="scientific">Liparis tanakae</name>
    <name type="common">Tanaka's snailfish</name>
    <dbReference type="NCBI Taxonomy" id="230148"/>
    <lineage>
        <taxon>Eukaryota</taxon>
        <taxon>Metazoa</taxon>
        <taxon>Chordata</taxon>
        <taxon>Craniata</taxon>
        <taxon>Vertebrata</taxon>
        <taxon>Euteleostomi</taxon>
        <taxon>Actinopterygii</taxon>
        <taxon>Neopterygii</taxon>
        <taxon>Teleostei</taxon>
        <taxon>Neoteleostei</taxon>
        <taxon>Acanthomorphata</taxon>
        <taxon>Eupercaria</taxon>
        <taxon>Perciformes</taxon>
        <taxon>Cottioidei</taxon>
        <taxon>Cottales</taxon>
        <taxon>Liparidae</taxon>
        <taxon>Liparis</taxon>
    </lineage>
</organism>